<accession>A0A1B9G804</accession>
<dbReference type="EMBL" id="KI894019">
    <property type="protein sequence ID" value="OCF27167.1"/>
    <property type="molecule type" value="Genomic_DNA"/>
</dbReference>
<dbReference type="RefSeq" id="XP_019048237.1">
    <property type="nucleotide sequence ID" value="XM_019188675.1"/>
</dbReference>
<dbReference type="GeneID" id="30206403"/>
<evidence type="ECO:0000256" key="1">
    <source>
        <dbReference type="SAM" id="MobiDB-lite"/>
    </source>
</evidence>
<evidence type="ECO:0000313" key="2">
    <source>
        <dbReference type="EMBL" id="OCF27167.1"/>
    </source>
</evidence>
<feature type="region of interest" description="Disordered" evidence="1">
    <location>
        <begin position="1"/>
        <end position="79"/>
    </location>
</feature>
<dbReference type="OrthoDB" id="2532734at2759"/>
<protein>
    <submittedName>
        <fullName evidence="2">Uncharacterized protein</fullName>
    </submittedName>
</protein>
<keyword evidence="4" id="KW-1185">Reference proteome</keyword>
<name>A0A1B9G804_9TREE</name>
<reference evidence="2" key="1">
    <citation type="submission" date="2013-07" db="EMBL/GenBank/DDBJ databases">
        <title>The Genome Sequence of Cryptococcus bestiolae CBS10118.</title>
        <authorList>
            <consortium name="The Broad Institute Genome Sequencing Platform"/>
            <person name="Cuomo C."/>
            <person name="Litvintseva A."/>
            <person name="Chen Y."/>
            <person name="Heitman J."/>
            <person name="Sun S."/>
            <person name="Springer D."/>
            <person name="Dromer F."/>
            <person name="Young S.K."/>
            <person name="Zeng Q."/>
            <person name="Gargeya S."/>
            <person name="Fitzgerald M."/>
            <person name="Abouelleil A."/>
            <person name="Alvarado L."/>
            <person name="Berlin A.M."/>
            <person name="Chapman S.B."/>
            <person name="Dewar J."/>
            <person name="Goldberg J."/>
            <person name="Griggs A."/>
            <person name="Gujja S."/>
            <person name="Hansen M."/>
            <person name="Howarth C."/>
            <person name="Imamovic A."/>
            <person name="Larimer J."/>
            <person name="McCowan C."/>
            <person name="Murphy C."/>
            <person name="Pearson M."/>
            <person name="Priest M."/>
            <person name="Roberts A."/>
            <person name="Saif S."/>
            <person name="Shea T."/>
            <person name="Sykes S."/>
            <person name="Wortman J."/>
            <person name="Nusbaum C."/>
            <person name="Birren B."/>
        </authorList>
    </citation>
    <scope>NUCLEOTIDE SEQUENCE [LARGE SCALE GENOMIC DNA]</scope>
    <source>
        <strain evidence="2">CBS 10118</strain>
    </source>
</reference>
<dbReference type="Proteomes" id="UP000092730">
    <property type="component" value="Chromosome 2"/>
</dbReference>
<sequence>MTGNKKEQEQSFNILPHPAKSNNPADLNSEPAEHGGLQSASYNAYNAKGPHIPSHEIQQGLEKPKSREELKAEAEKLNS</sequence>
<proteinExistence type="predicted"/>
<dbReference type="KEGG" id="kbi:30206403"/>
<dbReference type="VEuPathDB" id="FungiDB:I302_02004"/>
<reference evidence="3" key="2">
    <citation type="submission" date="2013-07" db="EMBL/GenBank/DDBJ databases">
        <authorList>
            <consortium name="The Broad Institute Genome Sequencing Platform"/>
            <person name="Cuomo C."/>
            <person name="Litvintseva A."/>
            <person name="Chen Y."/>
            <person name="Heitman J."/>
            <person name="Sun S."/>
            <person name="Springer D."/>
            <person name="Dromer F."/>
            <person name="Young S.K."/>
            <person name="Zeng Q."/>
            <person name="Gargeya S."/>
            <person name="Fitzgerald M."/>
            <person name="Abouelleil A."/>
            <person name="Alvarado L."/>
            <person name="Berlin A.M."/>
            <person name="Chapman S.B."/>
            <person name="Dewar J."/>
            <person name="Goldberg J."/>
            <person name="Griggs A."/>
            <person name="Gujja S."/>
            <person name="Hansen M."/>
            <person name="Howarth C."/>
            <person name="Imamovic A."/>
            <person name="Larimer J."/>
            <person name="McCowan C."/>
            <person name="Murphy C."/>
            <person name="Pearson M."/>
            <person name="Priest M."/>
            <person name="Roberts A."/>
            <person name="Saif S."/>
            <person name="Shea T."/>
            <person name="Sykes S."/>
            <person name="Wortman J."/>
            <person name="Nusbaum C."/>
            <person name="Birren B."/>
        </authorList>
    </citation>
    <scope>NUCLEOTIDE SEQUENCE</scope>
    <source>
        <strain evidence="3">CBS 10118</strain>
    </source>
</reference>
<gene>
    <name evidence="2" type="ORF">I302_02004</name>
    <name evidence="3" type="ORF">I302_103302</name>
</gene>
<feature type="compositionally biased region" description="Basic and acidic residues" evidence="1">
    <location>
        <begin position="62"/>
        <end position="79"/>
    </location>
</feature>
<reference evidence="3" key="4">
    <citation type="submission" date="2024-02" db="EMBL/GenBank/DDBJ databases">
        <title>Comparative genomics of Cryptococcus and Kwoniella reveals pathogenesis evolution and contrasting modes of karyotype evolution via chromosome fusion or intercentromeric recombination.</title>
        <authorList>
            <person name="Coelho M.A."/>
            <person name="David-Palma M."/>
            <person name="Shea T."/>
            <person name="Bowers K."/>
            <person name="McGinley-Smith S."/>
            <person name="Mohammad A.W."/>
            <person name="Gnirke A."/>
            <person name="Yurkov A.M."/>
            <person name="Nowrousian M."/>
            <person name="Sun S."/>
            <person name="Cuomo C.A."/>
            <person name="Heitman J."/>
        </authorList>
    </citation>
    <scope>NUCLEOTIDE SEQUENCE</scope>
    <source>
        <strain evidence="3">CBS 10118</strain>
    </source>
</reference>
<evidence type="ECO:0000313" key="4">
    <source>
        <dbReference type="Proteomes" id="UP000092730"/>
    </source>
</evidence>
<reference evidence="2" key="3">
    <citation type="submission" date="2014-01" db="EMBL/GenBank/DDBJ databases">
        <title>Evolution of pathogenesis and genome organization in the Tremellales.</title>
        <authorList>
            <person name="Cuomo C."/>
            <person name="Litvintseva A."/>
            <person name="Heitman J."/>
            <person name="Chen Y."/>
            <person name="Sun S."/>
            <person name="Springer D."/>
            <person name="Dromer F."/>
            <person name="Young S."/>
            <person name="Zeng Q."/>
            <person name="Chapman S."/>
            <person name="Gujja S."/>
            <person name="Saif S."/>
            <person name="Birren B."/>
        </authorList>
    </citation>
    <scope>NUCLEOTIDE SEQUENCE</scope>
    <source>
        <strain evidence="2">CBS 10118</strain>
    </source>
</reference>
<organism evidence="2">
    <name type="scientific">Kwoniella bestiolae CBS 10118</name>
    <dbReference type="NCBI Taxonomy" id="1296100"/>
    <lineage>
        <taxon>Eukaryota</taxon>
        <taxon>Fungi</taxon>
        <taxon>Dikarya</taxon>
        <taxon>Basidiomycota</taxon>
        <taxon>Agaricomycotina</taxon>
        <taxon>Tremellomycetes</taxon>
        <taxon>Tremellales</taxon>
        <taxon>Cryptococcaceae</taxon>
        <taxon>Kwoniella</taxon>
    </lineage>
</organism>
<dbReference type="AlphaFoldDB" id="A0A1B9G804"/>
<evidence type="ECO:0000313" key="3">
    <source>
        <dbReference type="EMBL" id="WVW81311.1"/>
    </source>
</evidence>
<dbReference type="EMBL" id="CP144542">
    <property type="protein sequence ID" value="WVW81311.1"/>
    <property type="molecule type" value="Genomic_DNA"/>
</dbReference>